<feature type="compositionally biased region" description="Low complexity" evidence="1">
    <location>
        <begin position="325"/>
        <end position="335"/>
    </location>
</feature>
<feature type="region of interest" description="Disordered" evidence="1">
    <location>
        <begin position="65"/>
        <end position="91"/>
    </location>
</feature>
<dbReference type="VEuPathDB" id="TriTrypDB:TcYC6_0104060"/>
<accession>A0A2V2WNU8</accession>
<dbReference type="VEuPathDB" id="TriTrypDB:BCY84_00770"/>
<feature type="compositionally biased region" description="Basic residues" evidence="1">
    <location>
        <begin position="336"/>
        <end position="351"/>
    </location>
</feature>
<feature type="region of interest" description="Disordered" evidence="1">
    <location>
        <begin position="247"/>
        <end position="368"/>
    </location>
</feature>
<dbReference type="VEuPathDB" id="TriTrypDB:TCDM_08563"/>
<organism evidence="2 3">
    <name type="scientific">Trypanosoma cruzi</name>
    <dbReference type="NCBI Taxonomy" id="5693"/>
    <lineage>
        <taxon>Eukaryota</taxon>
        <taxon>Discoba</taxon>
        <taxon>Euglenozoa</taxon>
        <taxon>Kinetoplastea</taxon>
        <taxon>Metakinetoplastina</taxon>
        <taxon>Trypanosomatida</taxon>
        <taxon>Trypanosomatidae</taxon>
        <taxon>Trypanosoma</taxon>
        <taxon>Schizotrypanum</taxon>
    </lineage>
</organism>
<dbReference type="VEuPathDB" id="TriTrypDB:TCSYLVIO_002784"/>
<name>A0A2V2WNU8_TRYCR</name>
<dbReference type="VEuPathDB" id="TriTrypDB:TcG_04475"/>
<dbReference type="EMBL" id="PRFC01000072">
    <property type="protein sequence ID" value="PWV10117.1"/>
    <property type="molecule type" value="Genomic_DNA"/>
</dbReference>
<sequence>MLRRTLQFLLEQERPFTLRRAVMAKARPSHSSPGTKKGGTPDIRQNGHTGEFHDDAVAMIAQMVPNAVSPPPPPKSSGALQPSKDQQHGDASEDAYRFLLHHIDSEIAALKRRITTVAKQRETVENNQSRRIRELFECIERPWLLLESIHAPQLPNKALEVYAKELYFKQHGADAGNCEQDAVFLDACRRNWRGLATAQRKPYEIAARRNEHLRKELKKKISNGCSHFESFCEELKEWTAAMARNEMKPLSGSQASPRGSTQLAQKATKSPAMTTRKASASTPANVAATQAAVAVSSPKGGRTLTKRNSQAERRGPTRKKALKNTTATPTRVAAVRQRRQKPKLNRAHRAKAQVAKSSATKRKNQSPR</sequence>
<reference evidence="2 3" key="1">
    <citation type="journal article" date="2018" name="Microb. Genom.">
        <title>Expanding an expanded genome: long-read sequencing of Trypanosoma cruzi.</title>
        <authorList>
            <person name="Berna L."/>
            <person name="Rodriguez M."/>
            <person name="Chiribao M.L."/>
            <person name="Parodi-Talice A."/>
            <person name="Pita S."/>
            <person name="Rijo G."/>
            <person name="Alvarez-Valin F."/>
            <person name="Robello C."/>
        </authorList>
    </citation>
    <scope>NUCLEOTIDE SEQUENCE [LARGE SCALE GENOMIC DNA]</scope>
    <source>
        <strain evidence="2 3">TCC</strain>
    </source>
</reference>
<evidence type="ECO:0000313" key="2">
    <source>
        <dbReference type="EMBL" id="PWV10117.1"/>
    </source>
</evidence>
<dbReference type="VEuPathDB" id="TriTrypDB:TcCLB.507895.164"/>
<feature type="compositionally biased region" description="Basic residues" evidence="1">
    <location>
        <begin position="359"/>
        <end position="368"/>
    </location>
</feature>
<dbReference type="VEuPathDB" id="TriTrypDB:C3747_72g137"/>
<dbReference type="Proteomes" id="UP000246078">
    <property type="component" value="Unassembled WGS sequence"/>
</dbReference>
<dbReference type="AlphaFoldDB" id="A0A2V2WNU8"/>
<feature type="compositionally biased region" description="Low complexity" evidence="1">
    <location>
        <begin position="280"/>
        <end position="298"/>
    </location>
</feature>
<dbReference type="VEuPathDB" id="TriTrypDB:TcCL_NonESM03437"/>
<comment type="caution">
    <text evidence="2">The sequence shown here is derived from an EMBL/GenBank/DDBJ whole genome shotgun (WGS) entry which is preliminary data.</text>
</comment>
<feature type="compositionally biased region" description="Polar residues" evidence="1">
    <location>
        <begin position="251"/>
        <end position="279"/>
    </location>
</feature>
<feature type="region of interest" description="Disordered" evidence="1">
    <location>
        <begin position="23"/>
        <end position="49"/>
    </location>
</feature>
<proteinExistence type="predicted"/>
<evidence type="ECO:0000256" key="1">
    <source>
        <dbReference type="SAM" id="MobiDB-lite"/>
    </source>
</evidence>
<dbReference type="VEuPathDB" id="TriTrypDB:TcCLB.510595.49"/>
<evidence type="ECO:0000313" key="3">
    <source>
        <dbReference type="Proteomes" id="UP000246078"/>
    </source>
</evidence>
<protein>
    <submittedName>
        <fullName evidence="2">Uncharacterized protein</fullName>
    </submittedName>
</protein>
<gene>
    <name evidence="2" type="ORF">C3747_72g137</name>
</gene>
<dbReference type="VEuPathDB" id="TriTrypDB:TcBrA4_0120480"/>
<dbReference type="VEuPathDB" id="TriTrypDB:Tc_MARK_1541"/>
<dbReference type="VEuPathDB" id="TriTrypDB:C4B63_92g61"/>
<dbReference type="VEuPathDB" id="TriTrypDB:ECC02_006779"/>